<organism evidence="1 2">
    <name type="scientific">Lipomyces tetrasporus</name>
    <dbReference type="NCBI Taxonomy" id="54092"/>
    <lineage>
        <taxon>Eukaryota</taxon>
        <taxon>Fungi</taxon>
        <taxon>Dikarya</taxon>
        <taxon>Ascomycota</taxon>
        <taxon>Saccharomycotina</taxon>
        <taxon>Lipomycetes</taxon>
        <taxon>Lipomycetales</taxon>
        <taxon>Lipomycetaceae</taxon>
        <taxon>Lipomyces</taxon>
    </lineage>
</organism>
<protein>
    <submittedName>
        <fullName evidence="1">Uncharacterized protein</fullName>
    </submittedName>
</protein>
<sequence length="326" mass="38516">MRDLKDLSDLKKRATERKAPLTTEEKQLKVQLEDRLYWVRDRRILMLADSVDRYMAIYMCEELNGIFELGPAGFQTTATCVIEHLNVTFMHWHISSTYTSVPPWWWMRSTKYVAIEERWQEYYLPTVKHTIGKNGRSPDLVMLQSGLWDQTMFALAHNQLLFQQGKTKKFSKTPNFMRSLNWEEMNFYMHRLAKIIDLIRSQFGSEVPIVFRSITHKANGSETMSIYDVDRAARFVCKELDVEYMEFGSLVSGHYDWYRDKVHLKDGPLSALWGNILMWYLFRTQGGNEFKGTIQRMPPNSTLSYEHSITDAWKECHDVFMHNSFI</sequence>
<keyword evidence="2" id="KW-1185">Reference proteome</keyword>
<name>A0AAD7QUP8_9ASCO</name>
<gene>
    <name evidence="1" type="ORF">POJ06DRAFT_197505</name>
</gene>
<dbReference type="RefSeq" id="XP_056043517.1">
    <property type="nucleotide sequence ID" value="XM_056185073.1"/>
</dbReference>
<accession>A0AAD7QUP8</accession>
<dbReference type="EMBL" id="JARPMG010000006">
    <property type="protein sequence ID" value="KAJ8100067.1"/>
    <property type="molecule type" value="Genomic_DNA"/>
</dbReference>
<reference evidence="1" key="1">
    <citation type="submission" date="2023-03" db="EMBL/GenBank/DDBJ databases">
        <title>Near-Complete genome sequence of Lipomyces tetrasporous NRRL Y-64009, an oleaginous yeast capable of growing on lignocellulosic hydrolysates.</title>
        <authorList>
            <consortium name="Lawrence Berkeley National Laboratory"/>
            <person name="Jagtap S.S."/>
            <person name="Liu J.-J."/>
            <person name="Walukiewicz H.E."/>
            <person name="Pangilinan J."/>
            <person name="Lipzen A."/>
            <person name="Ahrendt S."/>
            <person name="Koriabine M."/>
            <person name="Cobaugh K."/>
            <person name="Salamov A."/>
            <person name="Yoshinaga Y."/>
            <person name="Ng V."/>
            <person name="Daum C."/>
            <person name="Grigoriev I.V."/>
            <person name="Slininger P.J."/>
            <person name="Dien B.S."/>
            <person name="Jin Y.-S."/>
            <person name="Rao C.V."/>
        </authorList>
    </citation>
    <scope>NUCLEOTIDE SEQUENCE</scope>
    <source>
        <strain evidence="1">NRRL Y-64009</strain>
    </source>
</reference>
<evidence type="ECO:0000313" key="2">
    <source>
        <dbReference type="Proteomes" id="UP001217417"/>
    </source>
</evidence>
<comment type="caution">
    <text evidence="1">The sequence shown here is derived from an EMBL/GenBank/DDBJ whole genome shotgun (WGS) entry which is preliminary data.</text>
</comment>
<evidence type="ECO:0000313" key="1">
    <source>
        <dbReference type="EMBL" id="KAJ8100067.1"/>
    </source>
</evidence>
<dbReference type="GeneID" id="80880239"/>
<dbReference type="AlphaFoldDB" id="A0AAD7QUP8"/>
<proteinExistence type="predicted"/>
<dbReference type="Proteomes" id="UP001217417">
    <property type="component" value="Unassembled WGS sequence"/>
</dbReference>
<dbReference type="SUPFAM" id="SSF52266">
    <property type="entry name" value="SGNH hydrolase"/>
    <property type="match status" value="1"/>
</dbReference>